<feature type="compositionally biased region" description="Polar residues" evidence="2">
    <location>
        <begin position="359"/>
        <end position="375"/>
    </location>
</feature>
<dbReference type="GO" id="GO:0005634">
    <property type="term" value="C:nucleus"/>
    <property type="evidence" value="ECO:0007669"/>
    <property type="project" value="UniProtKB-SubCell"/>
</dbReference>
<comment type="subcellular location">
    <subcellularLocation>
        <location evidence="1">Nucleus</location>
    </subcellularLocation>
</comment>
<dbReference type="SMART" id="SM00338">
    <property type="entry name" value="BRLZ"/>
    <property type="match status" value="1"/>
</dbReference>
<sequence>MSISTHSLFTVNIWPPPSLSSKEQRHMYALQFAILQDYLKSKRSMDNGKNPIKEEEKVLSFGKKAIKEEKNVFSSGKNYEPKVASSSSKSLMKLETASEQSEPDSYSAEATIVLGEMEESDDEDGDFILKLLTTDYVDASPAATKNSPVAPTLNPAAVAVAQGDKARKQVALGTVVLAPPARAPASIAKPFEIRKAMPPQELENLAKTDPKRATRIITNRRSAMRAKERKKLYTYTLQHELQKLKSQAAQSSIQLTLLGTEHNALSDENSKLKDRVHFVKRMIAMQESKTDEIRKEIQFYKLLLARQMRGAVDGSRISSSAPSANVNAQHHAVSPSSAAQQGLNLPSLTTHVHQRLQHDSQQPRAGQRPNQVRQA</sequence>
<evidence type="ECO:0000313" key="5">
    <source>
        <dbReference type="RefSeq" id="XP_017971603.1"/>
    </source>
</evidence>
<dbReference type="Gramene" id="Tc01v2_t017100.1">
    <property type="protein sequence ID" value="Tc01v2_p017100.1"/>
    <property type="gene ID" value="Tc01v2_g017100"/>
</dbReference>
<evidence type="ECO:0000313" key="4">
    <source>
        <dbReference type="Proteomes" id="UP000694886"/>
    </source>
</evidence>
<accession>A0AB32VXU1</accession>
<feature type="region of interest" description="Disordered" evidence="2">
    <location>
        <begin position="77"/>
        <end position="106"/>
    </location>
</feature>
<reference evidence="5" key="2">
    <citation type="submission" date="2025-08" db="UniProtKB">
        <authorList>
            <consortium name="RefSeq"/>
        </authorList>
    </citation>
    <scope>IDENTIFICATION</scope>
</reference>
<dbReference type="Proteomes" id="UP000694886">
    <property type="component" value="Chromosome 1"/>
</dbReference>
<protein>
    <submittedName>
        <fullName evidence="5">Transcription factor RF2a isoform X1</fullName>
    </submittedName>
</protein>
<reference evidence="4" key="1">
    <citation type="journal article" date="1997" name="Nucleic Acids Res.">
        <title>tRNAscan-SE: a program for improved detection of transfer RNA genes in genomic sequence.</title>
        <authorList>
            <person name="Lowe T.M."/>
            <person name="Eddy S.R."/>
        </authorList>
    </citation>
    <scope>NUCLEOTIDE SEQUENCE [LARGE SCALE GENOMIC DNA]</scope>
    <source>
        <strain evidence="4">r\B97-61/B2</strain>
    </source>
</reference>
<dbReference type="AlphaFoldDB" id="A0AB32VXU1"/>
<organism evidence="4 5">
    <name type="scientific">Theobroma cacao</name>
    <name type="common">Cacao</name>
    <name type="synonym">Cocoa</name>
    <dbReference type="NCBI Taxonomy" id="3641"/>
    <lineage>
        <taxon>Eukaryota</taxon>
        <taxon>Viridiplantae</taxon>
        <taxon>Streptophyta</taxon>
        <taxon>Embryophyta</taxon>
        <taxon>Tracheophyta</taxon>
        <taxon>Spermatophyta</taxon>
        <taxon>Magnoliopsida</taxon>
        <taxon>eudicotyledons</taxon>
        <taxon>Gunneridae</taxon>
        <taxon>Pentapetalae</taxon>
        <taxon>rosids</taxon>
        <taxon>malvids</taxon>
        <taxon>Malvales</taxon>
        <taxon>Malvaceae</taxon>
        <taxon>Byttnerioideae</taxon>
        <taxon>Theobroma</taxon>
    </lineage>
</organism>
<feature type="region of interest" description="Disordered" evidence="2">
    <location>
        <begin position="352"/>
        <end position="375"/>
    </location>
</feature>
<dbReference type="GeneID" id="18612565"/>
<evidence type="ECO:0000256" key="2">
    <source>
        <dbReference type="SAM" id="MobiDB-lite"/>
    </source>
</evidence>
<dbReference type="RefSeq" id="XP_017971603.1">
    <property type="nucleotide sequence ID" value="XM_018116114.1"/>
</dbReference>
<dbReference type="GO" id="GO:0003700">
    <property type="term" value="F:DNA-binding transcription factor activity"/>
    <property type="evidence" value="ECO:0007669"/>
    <property type="project" value="InterPro"/>
</dbReference>
<dbReference type="SUPFAM" id="SSF57959">
    <property type="entry name" value="Leucine zipper domain"/>
    <property type="match status" value="1"/>
</dbReference>
<proteinExistence type="predicted"/>
<dbReference type="PANTHER" id="PTHR13690:SF114">
    <property type="entry name" value="TRANSCRIPTION FACTOR RF2A-LIKE"/>
    <property type="match status" value="1"/>
</dbReference>
<gene>
    <name evidence="5" type="primary">LOC18612565</name>
</gene>
<dbReference type="InterPro" id="IPR046347">
    <property type="entry name" value="bZIP_sf"/>
</dbReference>
<evidence type="ECO:0000256" key="1">
    <source>
        <dbReference type="ARBA" id="ARBA00004123"/>
    </source>
</evidence>
<dbReference type="InterPro" id="IPR004827">
    <property type="entry name" value="bZIP"/>
</dbReference>
<feature type="region of interest" description="Disordered" evidence="2">
    <location>
        <begin position="315"/>
        <end position="340"/>
    </location>
</feature>
<evidence type="ECO:0000259" key="3">
    <source>
        <dbReference type="SMART" id="SM00338"/>
    </source>
</evidence>
<feature type="compositionally biased region" description="Polar residues" evidence="2">
    <location>
        <begin position="316"/>
        <end position="340"/>
    </location>
</feature>
<feature type="domain" description="BZIP" evidence="3">
    <location>
        <begin position="207"/>
        <end position="271"/>
    </location>
</feature>
<name>A0AB32VXU1_THECC</name>
<dbReference type="PANTHER" id="PTHR13690">
    <property type="entry name" value="TRANSCRIPTION FACTOR POSF21-RELATED"/>
    <property type="match status" value="1"/>
</dbReference>